<evidence type="ECO:0000256" key="1">
    <source>
        <dbReference type="ARBA" id="ARBA00004191"/>
    </source>
</evidence>
<evidence type="ECO:0000313" key="8">
    <source>
        <dbReference type="Proteomes" id="UP000077266"/>
    </source>
</evidence>
<dbReference type="CDD" id="cd23507">
    <property type="entry name" value="hydrophobin_I"/>
    <property type="match status" value="1"/>
</dbReference>
<dbReference type="GO" id="GO:0009277">
    <property type="term" value="C:fungal-type cell wall"/>
    <property type="evidence" value="ECO:0007669"/>
    <property type="project" value="InterPro"/>
</dbReference>
<dbReference type="GO" id="GO:0005199">
    <property type="term" value="F:structural constituent of cell wall"/>
    <property type="evidence" value="ECO:0007669"/>
    <property type="project" value="InterPro"/>
</dbReference>
<dbReference type="OrthoDB" id="4225815at2759"/>
<dbReference type="SMART" id="SM00075">
    <property type="entry name" value="HYDRO"/>
    <property type="match status" value="1"/>
</dbReference>
<accession>A0A165QGL7</accession>
<keyword evidence="5 6" id="KW-1015">Disulfide bond</keyword>
<protein>
    <recommendedName>
        <fullName evidence="6">Hydrophobin</fullName>
    </recommendedName>
</protein>
<dbReference type="InParanoid" id="A0A165QGL7"/>
<evidence type="ECO:0000256" key="4">
    <source>
        <dbReference type="ARBA" id="ARBA00022525"/>
    </source>
</evidence>
<comment type="similarity">
    <text evidence="2 6">Belongs to the fungal hydrophobin family.</text>
</comment>
<gene>
    <name evidence="7" type="ORF">EXIGLDRAFT_695962</name>
</gene>
<comment type="subcellular location">
    <subcellularLocation>
        <location evidence="1 6">Secreted</location>
        <location evidence="1 6">Cell wall</location>
    </subcellularLocation>
</comment>
<evidence type="ECO:0000256" key="3">
    <source>
        <dbReference type="ARBA" id="ARBA00022512"/>
    </source>
</evidence>
<name>A0A165QGL7_EXIGL</name>
<organism evidence="7 8">
    <name type="scientific">Exidia glandulosa HHB12029</name>
    <dbReference type="NCBI Taxonomy" id="1314781"/>
    <lineage>
        <taxon>Eukaryota</taxon>
        <taxon>Fungi</taxon>
        <taxon>Dikarya</taxon>
        <taxon>Basidiomycota</taxon>
        <taxon>Agaricomycotina</taxon>
        <taxon>Agaricomycetes</taxon>
        <taxon>Auriculariales</taxon>
        <taxon>Exidiaceae</taxon>
        <taxon>Exidia</taxon>
    </lineage>
</organism>
<dbReference type="InterPro" id="IPR001338">
    <property type="entry name" value="Class_I_Hydrophobin"/>
</dbReference>
<sequence>MRFSVLSAVVALAAIVSANPVPAPGGGGTTNACAGGSLWCCNSVDQSGDQSDGGLASIPIDVMASPQCSPISILSILLGGGTCKSSTVCCQDVGTNGLINIQCLNIPL</sequence>
<dbReference type="AlphaFoldDB" id="A0A165QGL7"/>
<evidence type="ECO:0000256" key="5">
    <source>
        <dbReference type="ARBA" id="ARBA00023157"/>
    </source>
</evidence>
<dbReference type="Pfam" id="PF01185">
    <property type="entry name" value="Hydrophobin"/>
    <property type="match status" value="1"/>
</dbReference>
<reference evidence="7 8" key="1">
    <citation type="journal article" date="2016" name="Mol. Biol. Evol.">
        <title>Comparative Genomics of Early-Diverging Mushroom-Forming Fungi Provides Insights into the Origins of Lignocellulose Decay Capabilities.</title>
        <authorList>
            <person name="Nagy L.G."/>
            <person name="Riley R."/>
            <person name="Tritt A."/>
            <person name="Adam C."/>
            <person name="Daum C."/>
            <person name="Floudas D."/>
            <person name="Sun H."/>
            <person name="Yadav J.S."/>
            <person name="Pangilinan J."/>
            <person name="Larsson K.H."/>
            <person name="Matsuura K."/>
            <person name="Barry K."/>
            <person name="Labutti K."/>
            <person name="Kuo R."/>
            <person name="Ohm R.A."/>
            <person name="Bhattacharya S.S."/>
            <person name="Shirouzu T."/>
            <person name="Yoshinaga Y."/>
            <person name="Martin F.M."/>
            <person name="Grigoriev I.V."/>
            <person name="Hibbett D.S."/>
        </authorList>
    </citation>
    <scope>NUCLEOTIDE SEQUENCE [LARGE SCALE GENOMIC DNA]</scope>
    <source>
        <strain evidence="7 8">HHB12029</strain>
    </source>
</reference>
<dbReference type="EMBL" id="KV425883">
    <property type="protein sequence ID" value="KZW03587.1"/>
    <property type="molecule type" value="Genomic_DNA"/>
</dbReference>
<evidence type="ECO:0000256" key="2">
    <source>
        <dbReference type="ARBA" id="ARBA00010446"/>
    </source>
</evidence>
<feature type="chain" id="PRO_5013986135" description="Hydrophobin" evidence="6">
    <location>
        <begin position="19"/>
        <end position="108"/>
    </location>
</feature>
<evidence type="ECO:0000313" key="7">
    <source>
        <dbReference type="EMBL" id="KZW03587.1"/>
    </source>
</evidence>
<keyword evidence="6" id="KW-0732">Signal</keyword>
<keyword evidence="8" id="KW-1185">Reference proteome</keyword>
<keyword evidence="4 6" id="KW-0964">Secreted</keyword>
<evidence type="ECO:0000256" key="6">
    <source>
        <dbReference type="RuleBase" id="RU365009"/>
    </source>
</evidence>
<feature type="signal peptide" evidence="6">
    <location>
        <begin position="1"/>
        <end position="18"/>
    </location>
</feature>
<keyword evidence="3 6" id="KW-0134">Cell wall</keyword>
<proteinExistence type="inferred from homology"/>
<dbReference type="Proteomes" id="UP000077266">
    <property type="component" value="Unassembled WGS sequence"/>
</dbReference>